<dbReference type="AlphaFoldDB" id="A0A2P2D9A4"/>
<protein>
    <submittedName>
        <fullName evidence="1">Uncharacterized protein</fullName>
    </submittedName>
</protein>
<accession>A0A2P2D9A4</accession>
<keyword evidence="2" id="KW-1185">Reference proteome</keyword>
<evidence type="ECO:0000313" key="2">
    <source>
        <dbReference type="Proteomes" id="UP000245206"/>
    </source>
</evidence>
<organism evidence="1 2">
    <name type="scientific">Leptospira ellinghausenii</name>
    <dbReference type="NCBI Taxonomy" id="1917822"/>
    <lineage>
        <taxon>Bacteria</taxon>
        <taxon>Pseudomonadati</taxon>
        <taxon>Spirochaetota</taxon>
        <taxon>Spirochaetia</taxon>
        <taxon>Leptospirales</taxon>
        <taxon>Leptospiraceae</taxon>
        <taxon>Leptospira</taxon>
    </lineage>
</organism>
<name>A0A2P2D9A4_9LEPT</name>
<sequence length="120" mass="14123">MLKPDLSLRFERIKSGFMKIVIENNSSNDIYNLTFVEYPEEMTGIVGNPQPGFIKDGIKYMASKQIYESFYINYPYLVTRKLHNKIIKFKMNYSNSSGKIYTKEIEINLSLFYDNTSFEN</sequence>
<dbReference type="EMBL" id="BFAZ01000003">
    <property type="protein sequence ID" value="GBF41178.1"/>
    <property type="molecule type" value="Genomic_DNA"/>
</dbReference>
<evidence type="ECO:0000313" key="1">
    <source>
        <dbReference type="EMBL" id="GBF41178.1"/>
    </source>
</evidence>
<comment type="caution">
    <text evidence="1">The sequence shown here is derived from an EMBL/GenBank/DDBJ whole genome shotgun (WGS) entry which is preliminary data.</text>
</comment>
<reference evidence="2" key="1">
    <citation type="journal article" date="2019" name="Microbiol. Immunol.">
        <title>Molecular and phenotypic characterization of Leptospira johnsonii sp. nov., Leptospira ellinghausenii sp. nov. and Leptospira ryugenii sp. nov. isolated from soil and water in Japan.</title>
        <authorList>
            <person name="Masuzawa T."/>
            <person name="Saito M."/>
            <person name="Nakao R."/>
            <person name="Nikaido Y."/>
            <person name="Matsumoto M."/>
            <person name="Ogawa M."/>
            <person name="Yokoyama M."/>
            <person name="Hidaka Y."/>
            <person name="Tomita J."/>
            <person name="Sakakibara K."/>
            <person name="Suzuki K."/>
            <person name="Yasuda S."/>
            <person name="Sato H."/>
            <person name="Yamaguchi M."/>
            <person name="Yoshida S.I."/>
            <person name="Koizumi N."/>
            <person name="Kawamura Y."/>
        </authorList>
    </citation>
    <scope>NUCLEOTIDE SEQUENCE [LARGE SCALE GENOMIC DNA]</scope>
    <source>
        <strain evidence="2">E18</strain>
    </source>
</reference>
<dbReference type="Proteomes" id="UP000245206">
    <property type="component" value="Unassembled WGS sequence"/>
</dbReference>
<proteinExistence type="predicted"/>
<gene>
    <name evidence="1" type="ORF">LPTSP2_04500</name>
</gene>